<keyword evidence="1" id="KW-0472">Membrane</keyword>
<name>A0A8J8MSR8_9RHOB</name>
<evidence type="ECO:0000313" key="2">
    <source>
        <dbReference type="EMBL" id="QUS35736.1"/>
    </source>
</evidence>
<dbReference type="KEGG" id="fap:GR316_05340"/>
<gene>
    <name evidence="2" type="ORF">GR316_05340</name>
</gene>
<dbReference type="EMBL" id="CP047289">
    <property type="protein sequence ID" value="QUS35736.1"/>
    <property type="molecule type" value="Genomic_DNA"/>
</dbReference>
<keyword evidence="1" id="KW-0812">Transmembrane</keyword>
<evidence type="ECO:0000313" key="3">
    <source>
        <dbReference type="Proteomes" id="UP000679284"/>
    </source>
</evidence>
<organism evidence="2 3">
    <name type="scientific">Falsirhodobacter algicola</name>
    <dbReference type="NCBI Taxonomy" id="2692330"/>
    <lineage>
        <taxon>Bacteria</taxon>
        <taxon>Pseudomonadati</taxon>
        <taxon>Pseudomonadota</taxon>
        <taxon>Alphaproteobacteria</taxon>
        <taxon>Rhodobacterales</taxon>
        <taxon>Paracoccaceae</taxon>
        <taxon>Falsirhodobacter</taxon>
    </lineage>
</organism>
<dbReference type="AlphaFoldDB" id="A0A8J8MSR8"/>
<dbReference type="RefSeq" id="WP_211784986.1">
    <property type="nucleotide sequence ID" value="NZ_CP047289.1"/>
</dbReference>
<dbReference type="Proteomes" id="UP000679284">
    <property type="component" value="Chromosome"/>
</dbReference>
<sequence>MTDRIAFGLAAIIFVAVGLDLAFGWGGSVFLLRRFLDLVRWVAFWR</sequence>
<keyword evidence="1" id="KW-1133">Transmembrane helix</keyword>
<reference evidence="2" key="1">
    <citation type="submission" date="2020-01" db="EMBL/GenBank/DDBJ databases">
        <authorList>
            <person name="Yang Y."/>
            <person name="Kwon Y.M."/>
        </authorList>
    </citation>
    <scope>NUCLEOTIDE SEQUENCE</scope>
    <source>
        <strain evidence="2">PG104</strain>
    </source>
</reference>
<keyword evidence="3" id="KW-1185">Reference proteome</keyword>
<proteinExistence type="predicted"/>
<accession>A0A8J8MSR8</accession>
<evidence type="ECO:0000256" key="1">
    <source>
        <dbReference type="SAM" id="Phobius"/>
    </source>
</evidence>
<feature type="transmembrane region" description="Helical" evidence="1">
    <location>
        <begin position="6"/>
        <end position="32"/>
    </location>
</feature>
<protein>
    <submittedName>
        <fullName evidence="2">Uncharacterized protein</fullName>
    </submittedName>
</protein>